<reference evidence="1 2" key="1">
    <citation type="submission" date="2017-01" db="EMBL/GenBank/DDBJ databases">
        <title>Genome analysis of Paenibacillus selenitrireducens ES3-24.</title>
        <authorList>
            <person name="Xu D."/>
            <person name="Yao R."/>
            <person name="Zheng S."/>
        </authorList>
    </citation>
    <scope>NUCLEOTIDE SEQUENCE [LARGE SCALE GENOMIC DNA]</scope>
    <source>
        <strain evidence="1 2">ES3-24</strain>
    </source>
</reference>
<protein>
    <submittedName>
        <fullName evidence="1">Uncharacterized protein</fullName>
    </submittedName>
</protein>
<name>A0A1T2XKS8_9BACL</name>
<comment type="caution">
    <text evidence="1">The sequence shown here is derived from an EMBL/GenBank/DDBJ whole genome shotgun (WGS) entry which is preliminary data.</text>
</comment>
<gene>
    <name evidence="1" type="ORF">BVG16_06795</name>
</gene>
<dbReference type="Proteomes" id="UP000190188">
    <property type="component" value="Unassembled WGS sequence"/>
</dbReference>
<organism evidence="1 2">
    <name type="scientific">Paenibacillus selenitireducens</name>
    <dbReference type="NCBI Taxonomy" id="1324314"/>
    <lineage>
        <taxon>Bacteria</taxon>
        <taxon>Bacillati</taxon>
        <taxon>Bacillota</taxon>
        <taxon>Bacilli</taxon>
        <taxon>Bacillales</taxon>
        <taxon>Paenibacillaceae</taxon>
        <taxon>Paenibacillus</taxon>
    </lineage>
</organism>
<keyword evidence="2" id="KW-1185">Reference proteome</keyword>
<accession>A0A1T2XKS8</accession>
<dbReference type="RefSeq" id="WP_078497780.1">
    <property type="nucleotide sequence ID" value="NZ_MSZX01000002.1"/>
</dbReference>
<dbReference type="STRING" id="1324314.BVG16_06795"/>
<dbReference type="AlphaFoldDB" id="A0A1T2XKS8"/>
<proteinExistence type="predicted"/>
<sequence>MEMGMIVQLIEKQSDGNLVQIDERRWSREMVEALHHVNYVTISGREFETIEGRLNVEKQTMELLLIAVRNRSLT</sequence>
<dbReference type="OrthoDB" id="2629191at2"/>
<dbReference type="EMBL" id="MSZX01000002">
    <property type="protein sequence ID" value="OPA80432.1"/>
    <property type="molecule type" value="Genomic_DNA"/>
</dbReference>
<evidence type="ECO:0000313" key="2">
    <source>
        <dbReference type="Proteomes" id="UP000190188"/>
    </source>
</evidence>
<evidence type="ECO:0000313" key="1">
    <source>
        <dbReference type="EMBL" id="OPA80432.1"/>
    </source>
</evidence>